<feature type="domain" description="Helicase ATP-binding" evidence="11">
    <location>
        <begin position="259"/>
        <end position="522"/>
    </location>
</feature>
<keyword evidence="13" id="KW-0347">Helicase</keyword>
<dbReference type="GO" id="GO:0003678">
    <property type="term" value="F:DNA helicase activity"/>
    <property type="evidence" value="ECO:0007669"/>
    <property type="project" value="UniProtKB-EC"/>
</dbReference>
<dbReference type="PROSITE" id="PS51193">
    <property type="entry name" value="HELICASE_ATP_BIND_2"/>
    <property type="match status" value="1"/>
</dbReference>
<evidence type="ECO:0000313" key="14">
    <source>
        <dbReference type="Proteomes" id="UP001596528"/>
    </source>
</evidence>
<comment type="similarity">
    <text evidence="8 9">Belongs to the helicase family. DinG subfamily. Type 2 sub-subfamily.</text>
</comment>
<evidence type="ECO:0000256" key="7">
    <source>
        <dbReference type="ARBA" id="ARBA00048954"/>
    </source>
</evidence>
<evidence type="ECO:0000256" key="2">
    <source>
        <dbReference type="ARBA" id="ARBA00022722"/>
    </source>
</evidence>
<dbReference type="InterPro" id="IPR036397">
    <property type="entry name" value="RNaseH_sf"/>
</dbReference>
<dbReference type="InterPro" id="IPR013520">
    <property type="entry name" value="Ribonucl_H"/>
</dbReference>
<name>A0ABW2V2V9_9BACL</name>
<dbReference type="RefSeq" id="WP_138787905.1">
    <property type="nucleotide sequence ID" value="NZ_JBHTGQ010000023.1"/>
</dbReference>
<dbReference type="InterPro" id="IPR006310">
    <property type="entry name" value="DinG"/>
</dbReference>
<comment type="function">
    <text evidence="8 9">3'-5' exonuclease.</text>
</comment>
<dbReference type="InterPro" id="IPR006555">
    <property type="entry name" value="ATP-dep_Helicase_C"/>
</dbReference>
<keyword evidence="6 8" id="KW-0067">ATP-binding</keyword>
<evidence type="ECO:0000256" key="4">
    <source>
        <dbReference type="ARBA" id="ARBA00022801"/>
    </source>
</evidence>
<evidence type="ECO:0000256" key="10">
    <source>
        <dbReference type="SAM" id="Coils"/>
    </source>
</evidence>
<evidence type="ECO:0000313" key="13">
    <source>
        <dbReference type="EMBL" id="MFC7750496.1"/>
    </source>
</evidence>
<dbReference type="NCBIfam" id="TIGR01407">
    <property type="entry name" value="dinG_rel"/>
    <property type="match status" value="1"/>
</dbReference>
<dbReference type="PANTHER" id="PTHR11472:SF34">
    <property type="entry name" value="REGULATOR OF TELOMERE ELONGATION HELICASE 1"/>
    <property type="match status" value="1"/>
</dbReference>
<dbReference type="SMART" id="SM00487">
    <property type="entry name" value="DEXDc"/>
    <property type="match status" value="1"/>
</dbReference>
<sequence>MKYAVLDFETTGDQADDRVIQVGLVLVDGHEIVDRYTSFVQPERSIPASISQLTGITDEDVADAPTADLVMAEILPLLNGRILVGHNVGFDLKFLQRTLTDNGYFPFQGRCLDTLEALRILFPSLTSLALSMASSQLGVPHERPHHADSDADATARLWIKCLEKLNELPLVTVQRLAFLYEGERSDWAWFLQQIASEREMEAARGHAEAEPSAGQIYRNFALKAMPWDASGDEEEANADELRETLGDDFSAFYDRFRDRLREKFEAFEERESQNIMAKSVHEAFRNGKHLLVEAGTGTGKSLGYLIPSLYYALREQVKVVVSTHTINLQEQLRQRDLPLLREHFPVPFRAAVLKGRSRYLCLRKFEERMNAGDVSDHEERLTAAQMIVWLGETEHGDEEELHLQPKGRTLWRSVASDADSCLNRACPWFRNCFYHRARHDAQEADLIITNHSLLFTDVQAEHRILPAYKHLVVDEAHHFEAVASEHLGHSVSYTGLTGSLLWLYKDARTGQLPVLRHRLESSGDESAGMWIPLAERAMNKLVDAKEQWDALSERLYEVLASQAGDPLAGESGGYVFRLKPQELPPLWDEVSQTAETVLSRLKEATAELERLAAELKEEQERLGLASVLTDLSGAVKDVARHRDELAFLLSMKDEHFVYWLEGNPNYRSKSVVWSAAPVDVSSLLRKLVFEVKDSVVLTSATLSVGRTFQFACDQLGLRTDADEVLTLQLPSPFQYRRQSLVVIPRDFPKIKGAIGDPVFQEMLVQSLAEIAVATEGRMLVLFTSNRMLRQTHAELKERLAPHNITVLGQGVDSGSRSKLTRLFQSQQRCVLLGTNSFWEGVDIPGDALSCLAIVRLPFQPPNHPVVEAKAEMLKKRNQNPFMAWSVPQAVIRFKQGFGRLIRTASDRGIVVLYDTRVLDTYYGKHFLYSLPGPKIEHMRLEQMVPRIEEWLKGEEQQP</sequence>
<proteinExistence type="inferred from homology"/>
<evidence type="ECO:0000256" key="6">
    <source>
        <dbReference type="ARBA" id="ARBA00022840"/>
    </source>
</evidence>
<comment type="caution">
    <text evidence="13">The sequence shown here is derived from an EMBL/GenBank/DDBJ whole genome shotgun (WGS) entry which is preliminary data.</text>
</comment>
<keyword evidence="14" id="KW-1185">Reference proteome</keyword>
<keyword evidence="2 8" id="KW-0540">Nuclease</keyword>
<dbReference type="Gene3D" id="3.40.50.300">
    <property type="entry name" value="P-loop containing nucleotide triphosphate hydrolases"/>
    <property type="match status" value="2"/>
</dbReference>
<comment type="catalytic activity">
    <reaction evidence="7">
        <text>ATP + H2O = ADP + phosphate + H(+)</text>
        <dbReference type="Rhea" id="RHEA:13065"/>
        <dbReference type="ChEBI" id="CHEBI:15377"/>
        <dbReference type="ChEBI" id="CHEBI:15378"/>
        <dbReference type="ChEBI" id="CHEBI:30616"/>
        <dbReference type="ChEBI" id="CHEBI:43474"/>
        <dbReference type="ChEBI" id="CHEBI:456216"/>
        <dbReference type="EC" id="5.6.2.3"/>
    </reaction>
</comment>
<feature type="binding site" evidence="8">
    <location>
        <begin position="294"/>
        <end position="301"/>
    </location>
    <ligand>
        <name>ATP</name>
        <dbReference type="ChEBI" id="CHEBI:30616"/>
    </ligand>
</feature>
<organism evidence="13 14">
    <name type="scientific">Paenibacillus thermoaerophilus</name>
    <dbReference type="NCBI Taxonomy" id="1215385"/>
    <lineage>
        <taxon>Bacteria</taxon>
        <taxon>Bacillati</taxon>
        <taxon>Bacillota</taxon>
        <taxon>Bacilli</taxon>
        <taxon>Bacillales</taxon>
        <taxon>Paenibacillaceae</taxon>
        <taxon>Paenibacillus</taxon>
    </lineage>
</organism>
<dbReference type="InterPro" id="IPR014001">
    <property type="entry name" value="Helicase_ATP-bd"/>
</dbReference>
<evidence type="ECO:0000259" key="11">
    <source>
        <dbReference type="PROSITE" id="PS51193"/>
    </source>
</evidence>
<dbReference type="SMART" id="SM00491">
    <property type="entry name" value="HELICc2"/>
    <property type="match status" value="1"/>
</dbReference>
<dbReference type="Pfam" id="PF00270">
    <property type="entry name" value="DEAD"/>
    <property type="match status" value="1"/>
</dbReference>
<evidence type="ECO:0000256" key="8">
    <source>
        <dbReference type="HAMAP-Rule" id="MF_02206"/>
    </source>
</evidence>
<feature type="short sequence motif" description="DEAH box" evidence="8">
    <location>
        <begin position="474"/>
        <end position="477"/>
    </location>
</feature>
<dbReference type="GO" id="GO:0016787">
    <property type="term" value="F:hydrolase activity"/>
    <property type="evidence" value="ECO:0007669"/>
    <property type="project" value="UniProtKB-KW"/>
</dbReference>
<dbReference type="InterPro" id="IPR014013">
    <property type="entry name" value="Helic_SF1/SF2_ATP-bd_DinG/Rad3"/>
</dbReference>
<dbReference type="NCBIfam" id="NF005981">
    <property type="entry name" value="PRK08074.1"/>
    <property type="match status" value="1"/>
</dbReference>
<keyword evidence="3 8" id="KW-0547">Nucleotide-binding</keyword>
<dbReference type="InterPro" id="IPR001650">
    <property type="entry name" value="Helicase_C-like"/>
</dbReference>
<keyword evidence="10" id="KW-0175">Coiled coil</keyword>
<dbReference type="InterPro" id="IPR006054">
    <property type="entry name" value="DnaQ"/>
</dbReference>
<dbReference type="InterPro" id="IPR027417">
    <property type="entry name" value="P-loop_NTPase"/>
</dbReference>
<dbReference type="NCBIfam" id="TIGR00573">
    <property type="entry name" value="dnaq"/>
    <property type="match status" value="1"/>
</dbReference>
<dbReference type="Pfam" id="PF00929">
    <property type="entry name" value="RNase_T"/>
    <property type="match status" value="1"/>
</dbReference>
<gene>
    <name evidence="8 9 13" type="primary">dinG</name>
    <name evidence="13" type="ORF">ACFQWB_11235</name>
</gene>
<dbReference type="HAMAP" id="MF_02206">
    <property type="entry name" value="DinG_exonucl"/>
    <property type="match status" value="1"/>
</dbReference>
<dbReference type="PROSITE" id="PS51194">
    <property type="entry name" value="HELICASE_CTER"/>
    <property type="match status" value="1"/>
</dbReference>
<evidence type="ECO:0000256" key="5">
    <source>
        <dbReference type="ARBA" id="ARBA00022839"/>
    </source>
</evidence>
<evidence type="ECO:0000256" key="1">
    <source>
        <dbReference type="ARBA" id="ARBA00001966"/>
    </source>
</evidence>
<dbReference type="EC" id="3.1.-.-" evidence="8 9"/>
<dbReference type="InterPro" id="IPR045028">
    <property type="entry name" value="DinG/Rad3-like"/>
</dbReference>
<evidence type="ECO:0000256" key="3">
    <source>
        <dbReference type="ARBA" id="ARBA00022741"/>
    </source>
</evidence>
<dbReference type="Pfam" id="PF13307">
    <property type="entry name" value="Helicase_C_2"/>
    <property type="match status" value="1"/>
</dbReference>
<dbReference type="Proteomes" id="UP001596528">
    <property type="component" value="Unassembled WGS sequence"/>
</dbReference>
<keyword evidence="4 8" id="KW-0378">Hydrolase</keyword>
<dbReference type="SUPFAM" id="SSF52540">
    <property type="entry name" value="P-loop containing nucleoside triphosphate hydrolases"/>
    <property type="match status" value="1"/>
</dbReference>
<evidence type="ECO:0000259" key="12">
    <source>
        <dbReference type="PROSITE" id="PS51194"/>
    </source>
</evidence>
<protein>
    <recommendedName>
        <fullName evidence="8 9">3'-5' exonuclease DinG</fullName>
        <ecNumber evidence="8 9">3.1.-.-</ecNumber>
    </recommendedName>
</protein>
<dbReference type="InterPro" id="IPR012337">
    <property type="entry name" value="RNaseH-like_sf"/>
</dbReference>
<feature type="coiled-coil region" evidence="10">
    <location>
        <begin position="594"/>
        <end position="625"/>
    </location>
</feature>
<feature type="domain" description="Helicase C-terminal" evidence="12">
    <location>
        <begin position="766"/>
        <end position="951"/>
    </location>
</feature>
<dbReference type="CDD" id="cd06127">
    <property type="entry name" value="DEDDh"/>
    <property type="match status" value="1"/>
</dbReference>
<dbReference type="Gene3D" id="3.30.420.10">
    <property type="entry name" value="Ribonuclease H-like superfamily/Ribonuclease H"/>
    <property type="match status" value="1"/>
</dbReference>
<dbReference type="SUPFAM" id="SSF53098">
    <property type="entry name" value="Ribonuclease H-like"/>
    <property type="match status" value="1"/>
</dbReference>
<keyword evidence="5 8" id="KW-0269">Exonuclease</keyword>
<dbReference type="InterPro" id="IPR011545">
    <property type="entry name" value="DEAD/DEAH_box_helicase_dom"/>
</dbReference>
<evidence type="ECO:0000256" key="9">
    <source>
        <dbReference type="RuleBase" id="RU364106"/>
    </source>
</evidence>
<dbReference type="PANTHER" id="PTHR11472">
    <property type="entry name" value="DNA REPAIR DEAD HELICASE RAD3/XP-D SUBFAMILY MEMBER"/>
    <property type="match status" value="1"/>
</dbReference>
<comment type="cofactor">
    <cofactor evidence="1">
        <name>[4Fe-4S] cluster</name>
        <dbReference type="ChEBI" id="CHEBI:49883"/>
    </cofactor>
</comment>
<reference evidence="14" key="1">
    <citation type="journal article" date="2019" name="Int. J. Syst. Evol. Microbiol.">
        <title>The Global Catalogue of Microorganisms (GCM) 10K type strain sequencing project: providing services to taxonomists for standard genome sequencing and annotation.</title>
        <authorList>
            <consortium name="The Broad Institute Genomics Platform"/>
            <consortium name="The Broad Institute Genome Sequencing Center for Infectious Disease"/>
            <person name="Wu L."/>
            <person name="Ma J."/>
        </authorList>
    </citation>
    <scope>NUCLEOTIDE SEQUENCE [LARGE SCALE GENOMIC DNA]</scope>
    <source>
        <strain evidence="14">JCM 18657</strain>
    </source>
</reference>
<accession>A0ABW2V2V9</accession>
<dbReference type="SMART" id="SM00479">
    <property type="entry name" value="EXOIII"/>
    <property type="match status" value="1"/>
</dbReference>
<dbReference type="EMBL" id="JBHTGQ010000023">
    <property type="protein sequence ID" value="MFC7750496.1"/>
    <property type="molecule type" value="Genomic_DNA"/>
</dbReference>